<dbReference type="STRING" id="436010.A0A166R908"/>
<reference evidence="1 2" key="1">
    <citation type="journal article" date="2016" name="Mol. Biol. Evol.">
        <title>Comparative Genomics of Early-Diverging Mushroom-Forming Fungi Provides Insights into the Origins of Lignocellulose Decay Capabilities.</title>
        <authorList>
            <person name="Nagy L.G."/>
            <person name="Riley R."/>
            <person name="Tritt A."/>
            <person name="Adam C."/>
            <person name="Daum C."/>
            <person name="Floudas D."/>
            <person name="Sun H."/>
            <person name="Yadav J.S."/>
            <person name="Pangilinan J."/>
            <person name="Larsson K.H."/>
            <person name="Matsuura K."/>
            <person name="Barry K."/>
            <person name="Labutti K."/>
            <person name="Kuo R."/>
            <person name="Ohm R.A."/>
            <person name="Bhattacharya S.S."/>
            <person name="Shirouzu T."/>
            <person name="Yoshinaga Y."/>
            <person name="Martin F.M."/>
            <person name="Grigoriev I.V."/>
            <person name="Hibbett D.S."/>
        </authorList>
    </citation>
    <scope>NUCLEOTIDE SEQUENCE [LARGE SCALE GENOMIC DNA]</scope>
    <source>
        <strain evidence="1 2">CBS 109695</strain>
    </source>
</reference>
<evidence type="ECO:0000313" key="1">
    <source>
        <dbReference type="EMBL" id="KZP28032.1"/>
    </source>
</evidence>
<dbReference type="AlphaFoldDB" id="A0A166R908"/>
<dbReference type="EMBL" id="KV417505">
    <property type="protein sequence ID" value="KZP28032.1"/>
    <property type="molecule type" value="Genomic_DNA"/>
</dbReference>
<feature type="non-terminal residue" evidence="1">
    <location>
        <position position="143"/>
    </location>
</feature>
<evidence type="ECO:0008006" key="3">
    <source>
        <dbReference type="Google" id="ProtNLM"/>
    </source>
</evidence>
<dbReference type="Proteomes" id="UP000076532">
    <property type="component" value="Unassembled WGS sequence"/>
</dbReference>
<dbReference type="OrthoDB" id="2668963at2759"/>
<name>A0A166R908_9AGAM</name>
<accession>A0A166R908</accession>
<protein>
    <recommendedName>
        <fullName evidence="3">HTH CENPB-type domain-containing protein</fullName>
    </recommendedName>
</protein>
<keyword evidence="2" id="KW-1185">Reference proteome</keyword>
<proteinExistence type="predicted"/>
<sequence>MVGHALSGTKRRQNAREAQEKLMKRAVLFYQEEQDKDDTEVKKGLRGVCNHIMALHKLETGKTIPLPYKTLEARVKGTKSKAESNAEGSWLLKEEERKVIEYIGELAHCGFPLSHRRLKEHVDAILRARIGDVFPANGVGTNW</sequence>
<evidence type="ECO:0000313" key="2">
    <source>
        <dbReference type="Proteomes" id="UP000076532"/>
    </source>
</evidence>
<gene>
    <name evidence="1" type="ORF">FIBSPDRAFT_713856</name>
</gene>
<organism evidence="1 2">
    <name type="scientific">Athelia psychrophila</name>
    <dbReference type="NCBI Taxonomy" id="1759441"/>
    <lineage>
        <taxon>Eukaryota</taxon>
        <taxon>Fungi</taxon>
        <taxon>Dikarya</taxon>
        <taxon>Basidiomycota</taxon>
        <taxon>Agaricomycotina</taxon>
        <taxon>Agaricomycetes</taxon>
        <taxon>Agaricomycetidae</taxon>
        <taxon>Atheliales</taxon>
        <taxon>Atheliaceae</taxon>
        <taxon>Athelia</taxon>
    </lineage>
</organism>